<feature type="binding site" evidence="8">
    <location>
        <position position="325"/>
    </location>
    <ligand>
        <name>Zn(2+)</name>
        <dbReference type="ChEBI" id="CHEBI:29105"/>
        <label>2</label>
    </ligand>
</feature>
<feature type="binding site" evidence="8">
    <location>
        <position position="180"/>
    </location>
    <ligand>
        <name>Zn(2+)</name>
        <dbReference type="ChEBI" id="CHEBI:29105"/>
        <label>1</label>
    </ligand>
</feature>
<dbReference type="PANTHER" id="PTHR32481">
    <property type="entry name" value="AMINOPEPTIDASE"/>
    <property type="match status" value="1"/>
</dbReference>
<dbReference type="EMBL" id="DTBE01000007">
    <property type="protein sequence ID" value="HGQ59150.1"/>
    <property type="molecule type" value="Genomic_DNA"/>
</dbReference>
<dbReference type="GO" id="GO:0006508">
    <property type="term" value="P:proteolysis"/>
    <property type="evidence" value="ECO:0007669"/>
    <property type="project" value="UniProtKB-KW"/>
</dbReference>
<keyword evidence="3" id="KW-0645">Protease</keyword>
<comment type="similarity">
    <text evidence="1 6">Belongs to the peptidase M42 family.</text>
</comment>
<evidence type="ECO:0000256" key="5">
    <source>
        <dbReference type="ARBA" id="ARBA00022801"/>
    </source>
</evidence>
<dbReference type="Pfam" id="PF05343">
    <property type="entry name" value="Peptidase_M42"/>
    <property type="match status" value="1"/>
</dbReference>
<dbReference type="PANTHER" id="PTHR32481:SF0">
    <property type="entry name" value="AMINOPEPTIDASE YPDE-RELATED"/>
    <property type="match status" value="1"/>
</dbReference>
<keyword evidence="5" id="KW-0378">Hydrolase</keyword>
<dbReference type="GO" id="GO:0004177">
    <property type="term" value="F:aminopeptidase activity"/>
    <property type="evidence" value="ECO:0007669"/>
    <property type="project" value="UniProtKB-UniRule"/>
</dbReference>
<dbReference type="SUPFAM" id="SSF101821">
    <property type="entry name" value="Aminopeptidase/glucanase lid domain"/>
    <property type="match status" value="1"/>
</dbReference>
<evidence type="ECO:0000256" key="6">
    <source>
        <dbReference type="PIRNR" id="PIRNR001123"/>
    </source>
</evidence>
<dbReference type="AlphaFoldDB" id="A0A7C4NPE2"/>
<dbReference type="Gene3D" id="3.40.630.10">
    <property type="entry name" value="Zn peptidases"/>
    <property type="match status" value="1"/>
</dbReference>
<keyword evidence="4 8" id="KW-0479">Metal-binding</keyword>
<dbReference type="InterPro" id="IPR051464">
    <property type="entry name" value="Peptidase_M42_aminopept"/>
</dbReference>
<evidence type="ECO:0000256" key="8">
    <source>
        <dbReference type="PIRSR" id="PIRSR001123-2"/>
    </source>
</evidence>
<comment type="cofactor">
    <cofactor evidence="8">
        <name>a divalent metal cation</name>
        <dbReference type="ChEBI" id="CHEBI:60240"/>
    </cofactor>
    <text evidence="8">Binds 2 divalent metal cations per subunit.</text>
</comment>
<dbReference type="Gene3D" id="2.40.30.40">
    <property type="entry name" value="Peptidase M42, domain 2"/>
    <property type="match status" value="1"/>
</dbReference>
<keyword evidence="2" id="KW-0031">Aminopeptidase</keyword>
<evidence type="ECO:0000313" key="10">
    <source>
        <dbReference type="EMBL" id="HGQ73650.1"/>
    </source>
</evidence>
<evidence type="ECO:0000313" key="9">
    <source>
        <dbReference type="EMBL" id="HGQ59150.1"/>
    </source>
</evidence>
<evidence type="ECO:0000256" key="1">
    <source>
        <dbReference type="ARBA" id="ARBA00006272"/>
    </source>
</evidence>
<evidence type="ECO:0000256" key="2">
    <source>
        <dbReference type="ARBA" id="ARBA00022438"/>
    </source>
</evidence>
<reference evidence="10" key="1">
    <citation type="journal article" date="2020" name="mSystems">
        <title>Genome- and Community-Level Interaction Insights into Carbon Utilization and Element Cycling Functions of Hydrothermarchaeota in Hydrothermal Sediment.</title>
        <authorList>
            <person name="Zhou Z."/>
            <person name="Liu Y."/>
            <person name="Xu W."/>
            <person name="Pan J."/>
            <person name="Luo Z.H."/>
            <person name="Li M."/>
        </authorList>
    </citation>
    <scope>NUCLEOTIDE SEQUENCE [LARGE SCALE GENOMIC DNA]</scope>
    <source>
        <strain evidence="9">SpSt-638</strain>
        <strain evidence="10">SpSt-648</strain>
    </source>
</reference>
<name>A0A7C4NPE2_STAMA</name>
<organism evidence="10">
    <name type="scientific">Staphylothermus marinus</name>
    <dbReference type="NCBI Taxonomy" id="2280"/>
    <lineage>
        <taxon>Archaea</taxon>
        <taxon>Thermoproteota</taxon>
        <taxon>Thermoprotei</taxon>
        <taxon>Desulfurococcales</taxon>
        <taxon>Desulfurococcaceae</taxon>
        <taxon>Staphylothermus</taxon>
    </lineage>
</organism>
<proteinExistence type="inferred from homology"/>
<sequence>MYDLNELYTLLKKLCDAVGPSGYEDDVRGILVDEFKKSADRVWIDTLGNVVAYKKGGGSKLMLAAHMDEIGFFVSHIDDNGFLRIVPIGGVIERTVLYQRVVIKTRKGGLVRGVVGLKPPHILKKEETEKIPEFKDLFVDVGLSSKKEVEDTGISIGDIAVFDREMVRLGEYRVTGKAIDDRVGVAALVKVFESLEKPGVDVYAVATVQEEVGLKGARTSAFAISPDLAIALDVTIASDVPDTPVHQWFTKLGQGPAIKVVDGRAASGLITPRKLIDKLIEIAEKYKIPYQIEVAAGGTTDASIINLNKEGVPAGTISIPARYIHSPVEIIDLRDLANAALLTKYFVENISPEWVNKLKGEVLK</sequence>
<evidence type="ECO:0000256" key="4">
    <source>
        <dbReference type="ARBA" id="ARBA00022723"/>
    </source>
</evidence>
<accession>A0A7C4NPE2</accession>
<evidence type="ECO:0000256" key="3">
    <source>
        <dbReference type="ARBA" id="ARBA00022670"/>
    </source>
</evidence>
<dbReference type="PIRSF" id="PIRSF001123">
    <property type="entry name" value="PepA_GA"/>
    <property type="match status" value="1"/>
</dbReference>
<feature type="binding site" evidence="8">
    <location>
        <position position="233"/>
    </location>
    <ligand>
        <name>Zn(2+)</name>
        <dbReference type="ChEBI" id="CHEBI:29105"/>
        <label>1</label>
    </ligand>
</feature>
<dbReference type="GO" id="GO:0046872">
    <property type="term" value="F:metal ion binding"/>
    <property type="evidence" value="ECO:0007669"/>
    <property type="project" value="UniProtKB-UniRule"/>
</dbReference>
<dbReference type="InterPro" id="IPR008007">
    <property type="entry name" value="Peptidase_M42"/>
</dbReference>
<dbReference type="SUPFAM" id="SSF53187">
    <property type="entry name" value="Zn-dependent exopeptidases"/>
    <property type="match status" value="1"/>
</dbReference>
<gene>
    <name evidence="9" type="ORF">ENU09_00265</name>
    <name evidence="10" type="ORF">ENU20_01025</name>
</gene>
<protein>
    <submittedName>
        <fullName evidence="10">M42 family peptidase</fullName>
    </submittedName>
</protein>
<dbReference type="InterPro" id="IPR023367">
    <property type="entry name" value="Peptidase_M42_dom2"/>
</dbReference>
<dbReference type="CDD" id="cd05656">
    <property type="entry name" value="M42_Frv"/>
    <property type="match status" value="1"/>
</dbReference>
<feature type="binding site" evidence="8">
    <location>
        <position position="66"/>
    </location>
    <ligand>
        <name>Zn(2+)</name>
        <dbReference type="ChEBI" id="CHEBI:29105"/>
        <label>1</label>
    </ligand>
</feature>
<feature type="binding site" evidence="8">
    <location>
        <position position="180"/>
    </location>
    <ligand>
        <name>Zn(2+)</name>
        <dbReference type="ChEBI" id="CHEBI:29105"/>
        <label>2</label>
    </ligand>
</feature>
<feature type="binding site" evidence="8">
    <location>
        <position position="211"/>
    </location>
    <ligand>
        <name>Zn(2+)</name>
        <dbReference type="ChEBI" id="CHEBI:29105"/>
        <label>2</label>
    </ligand>
</feature>
<dbReference type="EMBL" id="DTBP01000010">
    <property type="protein sequence ID" value="HGQ73650.1"/>
    <property type="molecule type" value="Genomic_DNA"/>
</dbReference>
<feature type="active site" description="Proton acceptor" evidence="7">
    <location>
        <position position="210"/>
    </location>
</feature>
<comment type="caution">
    <text evidence="10">The sequence shown here is derived from an EMBL/GenBank/DDBJ whole genome shotgun (WGS) entry which is preliminary data.</text>
</comment>
<evidence type="ECO:0000256" key="7">
    <source>
        <dbReference type="PIRSR" id="PIRSR001123-1"/>
    </source>
</evidence>